<dbReference type="Proteomes" id="UP000012081">
    <property type="component" value="Unassembled WGS sequence"/>
</dbReference>
<evidence type="ECO:0000256" key="1">
    <source>
        <dbReference type="ARBA" id="ARBA00004651"/>
    </source>
</evidence>
<feature type="transmembrane region" description="Helical" evidence="6">
    <location>
        <begin position="7"/>
        <end position="26"/>
    </location>
</feature>
<keyword evidence="3 6" id="KW-0812">Transmembrane</keyword>
<evidence type="ECO:0000313" key="8">
    <source>
        <dbReference type="EMBL" id="EMT50910.1"/>
    </source>
</evidence>
<evidence type="ECO:0000259" key="7">
    <source>
        <dbReference type="PROSITE" id="PS50850"/>
    </source>
</evidence>
<evidence type="ECO:0000256" key="4">
    <source>
        <dbReference type="ARBA" id="ARBA00022989"/>
    </source>
</evidence>
<feature type="transmembrane region" description="Helical" evidence="6">
    <location>
        <begin position="99"/>
        <end position="120"/>
    </location>
</feature>
<dbReference type="InterPro" id="IPR036259">
    <property type="entry name" value="MFS_trans_sf"/>
</dbReference>
<feature type="transmembrane region" description="Helical" evidence="6">
    <location>
        <begin position="337"/>
        <end position="360"/>
    </location>
</feature>
<dbReference type="SUPFAM" id="SSF103473">
    <property type="entry name" value="MFS general substrate transporter"/>
    <property type="match status" value="1"/>
</dbReference>
<keyword evidence="5 6" id="KW-0472">Membrane</keyword>
<feature type="transmembrane region" description="Helical" evidence="6">
    <location>
        <begin position="304"/>
        <end position="325"/>
    </location>
</feature>
<comment type="caution">
    <text evidence="8">The sequence shown here is derived from an EMBL/GenBank/DDBJ whole genome shotgun (WGS) entry which is preliminary data.</text>
</comment>
<dbReference type="RefSeq" id="WP_003390436.1">
    <property type="nucleotide sequence ID" value="NZ_APBN01000011.1"/>
</dbReference>
<protein>
    <submittedName>
        <fullName evidence="8">Permease of the major facilitator superfamily protein</fullName>
    </submittedName>
</protein>
<feature type="transmembrane region" description="Helical" evidence="6">
    <location>
        <begin position="38"/>
        <end position="58"/>
    </location>
</feature>
<dbReference type="Gene3D" id="1.20.1250.20">
    <property type="entry name" value="MFS general substrate transporter like domains"/>
    <property type="match status" value="1"/>
</dbReference>
<dbReference type="InterPro" id="IPR020846">
    <property type="entry name" value="MFS_dom"/>
</dbReference>
<organism evidence="8 9">
    <name type="scientific">Brevibacillus borstelensis AK1</name>
    <dbReference type="NCBI Taxonomy" id="1300222"/>
    <lineage>
        <taxon>Bacteria</taxon>
        <taxon>Bacillati</taxon>
        <taxon>Bacillota</taxon>
        <taxon>Bacilli</taxon>
        <taxon>Bacillales</taxon>
        <taxon>Paenibacillaceae</taxon>
        <taxon>Brevibacillus</taxon>
    </lineage>
</organism>
<dbReference type="Pfam" id="PF07690">
    <property type="entry name" value="MFS_1"/>
    <property type="match status" value="1"/>
</dbReference>
<accession>M8E623</accession>
<name>M8E623_9BACL</name>
<feature type="transmembrane region" description="Helical" evidence="6">
    <location>
        <begin position="366"/>
        <end position="385"/>
    </location>
</feature>
<dbReference type="AlphaFoldDB" id="M8E623"/>
<comment type="subcellular location">
    <subcellularLocation>
        <location evidence="1">Cell membrane</location>
        <topology evidence="1">Multi-pass membrane protein</topology>
    </subcellularLocation>
</comment>
<sequence length="404" mass="42635">MLRIRFGIFFSVFVAMVGLMIIAPVMPPLIRELGLSETHSGLIISLGSIAMAAMAPVWGNWSDVKGRKPVILIGFLGMLASYVLFTATMYVGLAGLVSGGFLVVMLIVARGLVGMFIPAVPSSAQAYMADITDEKGRSAGMAVIGAANGMGLVLGPAIAGAFALIDLIWPLYIGSLLPLVAFGVVLLMIPAQKPVIREKPKKVKPFQKGVRLYLFAGLATMLSIITLQVVGGFYFQDQLSLSTRETARMISMGLMLSGVAMIVTQGLQMKNPKWQPKPLILAGSLLLVSSMALFLFVISMAGYYAAFFLFGIGAGLMMPGFMTGASLAVSHEQQGGVAGLVGAVQGISAVIAPILSTSLYQLDKHLPFVFVALFVIIMAVTLLAVRTQTGAAIETTAAHQDVSK</sequence>
<dbReference type="OrthoDB" id="9793283at2"/>
<feature type="transmembrane region" description="Helical" evidence="6">
    <location>
        <begin position="247"/>
        <end position="267"/>
    </location>
</feature>
<dbReference type="PANTHER" id="PTHR23546:SF1">
    <property type="entry name" value="MEMBRANE PROTEIN"/>
    <property type="match status" value="1"/>
</dbReference>
<dbReference type="STRING" id="1300222.I532_19931"/>
<reference evidence="8 9" key="1">
    <citation type="submission" date="2013-03" db="EMBL/GenBank/DDBJ databases">
        <title>Assembly of a new bacterial strain Brevibacillus borstelensis AK1.</title>
        <authorList>
            <person name="Rajan I."/>
            <person name="PoliReddy D."/>
            <person name="Sugumar T."/>
            <person name="Rathinam K."/>
            <person name="Alqarawi S."/>
            <person name="Khalil A.B."/>
            <person name="Sivakumar N."/>
        </authorList>
    </citation>
    <scope>NUCLEOTIDE SEQUENCE [LARGE SCALE GENOMIC DNA]</scope>
    <source>
        <strain evidence="8 9">AK1</strain>
    </source>
</reference>
<evidence type="ECO:0000256" key="2">
    <source>
        <dbReference type="ARBA" id="ARBA00022448"/>
    </source>
</evidence>
<dbReference type="GO" id="GO:0005886">
    <property type="term" value="C:plasma membrane"/>
    <property type="evidence" value="ECO:0007669"/>
    <property type="project" value="UniProtKB-SubCell"/>
</dbReference>
<dbReference type="PATRIC" id="fig|1300222.3.peg.4189"/>
<dbReference type="PROSITE" id="PS50850">
    <property type="entry name" value="MFS"/>
    <property type="match status" value="1"/>
</dbReference>
<feature type="transmembrane region" description="Helical" evidence="6">
    <location>
        <begin position="279"/>
        <end position="298"/>
    </location>
</feature>
<evidence type="ECO:0000256" key="3">
    <source>
        <dbReference type="ARBA" id="ARBA00022692"/>
    </source>
</evidence>
<feature type="transmembrane region" description="Helical" evidence="6">
    <location>
        <begin position="141"/>
        <end position="165"/>
    </location>
</feature>
<dbReference type="InterPro" id="IPR011701">
    <property type="entry name" value="MFS"/>
</dbReference>
<feature type="domain" description="Major facilitator superfamily (MFS) profile" evidence="7">
    <location>
        <begin position="4"/>
        <end position="390"/>
    </location>
</feature>
<dbReference type="InterPro" id="IPR001958">
    <property type="entry name" value="Tet-R_TetA/multi-R_MdtG-like"/>
</dbReference>
<dbReference type="PRINTS" id="PR01035">
    <property type="entry name" value="TCRTETA"/>
</dbReference>
<dbReference type="PANTHER" id="PTHR23546">
    <property type="entry name" value="TRANSPORT PROTEIN"/>
    <property type="match status" value="1"/>
</dbReference>
<evidence type="ECO:0000313" key="9">
    <source>
        <dbReference type="Proteomes" id="UP000012081"/>
    </source>
</evidence>
<feature type="transmembrane region" description="Helical" evidence="6">
    <location>
        <begin position="171"/>
        <end position="191"/>
    </location>
</feature>
<dbReference type="CDD" id="cd17330">
    <property type="entry name" value="MFS_SLC46_TetA_like"/>
    <property type="match status" value="1"/>
</dbReference>
<gene>
    <name evidence="8" type="ORF">I532_19931</name>
</gene>
<evidence type="ECO:0000256" key="6">
    <source>
        <dbReference type="SAM" id="Phobius"/>
    </source>
</evidence>
<evidence type="ECO:0000256" key="5">
    <source>
        <dbReference type="ARBA" id="ARBA00023136"/>
    </source>
</evidence>
<keyword evidence="4 6" id="KW-1133">Transmembrane helix</keyword>
<dbReference type="EMBL" id="APBN01000011">
    <property type="protein sequence ID" value="EMT50910.1"/>
    <property type="molecule type" value="Genomic_DNA"/>
</dbReference>
<keyword evidence="9" id="KW-1185">Reference proteome</keyword>
<feature type="transmembrane region" description="Helical" evidence="6">
    <location>
        <begin position="212"/>
        <end position="235"/>
    </location>
</feature>
<keyword evidence="2" id="KW-0813">Transport</keyword>
<dbReference type="GO" id="GO:0022857">
    <property type="term" value="F:transmembrane transporter activity"/>
    <property type="evidence" value="ECO:0007669"/>
    <property type="project" value="InterPro"/>
</dbReference>
<feature type="transmembrane region" description="Helical" evidence="6">
    <location>
        <begin position="70"/>
        <end position="93"/>
    </location>
</feature>
<proteinExistence type="predicted"/>